<organism evidence="1 2">
    <name type="scientific">Selenomonas ruminantium subsp. lactilytica (strain NBRC 103574 / TAM6421)</name>
    <dbReference type="NCBI Taxonomy" id="927704"/>
    <lineage>
        <taxon>Bacteria</taxon>
        <taxon>Bacillati</taxon>
        <taxon>Bacillota</taxon>
        <taxon>Negativicutes</taxon>
        <taxon>Selenomonadales</taxon>
        <taxon>Selenomonadaceae</taxon>
        <taxon>Selenomonas</taxon>
    </lineage>
</organism>
<evidence type="ECO:0008006" key="3">
    <source>
        <dbReference type="Google" id="ProtNLM"/>
    </source>
</evidence>
<dbReference type="InterPro" id="IPR036388">
    <property type="entry name" value="WH-like_DNA-bd_sf"/>
</dbReference>
<gene>
    <name evidence="1" type="ordered locus">SELR_02690</name>
</gene>
<protein>
    <recommendedName>
        <fullName evidence="3">Helix-turn-helix domain-containing protein</fullName>
    </recommendedName>
</protein>
<dbReference type="SUPFAM" id="SSF46785">
    <property type="entry name" value="Winged helix' DNA-binding domain"/>
    <property type="match status" value="1"/>
</dbReference>
<accession>I0GMJ0</accession>
<evidence type="ECO:0000313" key="2">
    <source>
        <dbReference type="Proteomes" id="UP000007887"/>
    </source>
</evidence>
<dbReference type="EMBL" id="AP012292">
    <property type="protein sequence ID" value="BAL81977.1"/>
    <property type="molecule type" value="Genomic_DNA"/>
</dbReference>
<dbReference type="AlphaFoldDB" id="I0GMJ0"/>
<dbReference type="Gene3D" id="1.10.10.10">
    <property type="entry name" value="Winged helix-like DNA-binding domain superfamily/Winged helix DNA-binding domain"/>
    <property type="match status" value="1"/>
</dbReference>
<proteinExistence type="predicted"/>
<dbReference type="InterPro" id="IPR036390">
    <property type="entry name" value="WH_DNA-bd_sf"/>
</dbReference>
<sequence>MIQSNPEQLLLLRVDLADRVGRVEALFLSQLDYWLERTHNFAEGRFWVYNTEAAWARQLGVSVSSIHRATLRLEQQGLIVRQRHNRRSYDQTLSYSLCYDALGRLGFPAGRRGFMHGHENTVPDTWDRPLVAEDIGEEEEAWL</sequence>
<dbReference type="Proteomes" id="UP000007887">
    <property type="component" value="Chromosome"/>
</dbReference>
<dbReference type="OrthoDB" id="1258529at2"/>
<dbReference type="eggNOG" id="COG1846">
    <property type="taxonomic scope" value="Bacteria"/>
</dbReference>
<dbReference type="RefSeq" id="WP_014423422.1">
    <property type="nucleotide sequence ID" value="NC_017068.1"/>
</dbReference>
<reference evidence="1 2" key="1">
    <citation type="submission" date="2011-10" db="EMBL/GenBank/DDBJ databases">
        <title>Whole genome sequence of Selenomonas ruminantium subsp. lactilytica TAM6421.</title>
        <authorList>
            <person name="Oguchi A."/>
            <person name="Ankai A."/>
            <person name="Kaneko J."/>
            <person name="Yamada-Narita S."/>
            <person name="Fukui S."/>
            <person name="Takahashi M."/>
            <person name="Onodera T."/>
            <person name="Kojima S."/>
            <person name="Fushimi T."/>
            <person name="Abe N."/>
            <person name="Kamio Y."/>
            <person name="Yamazaki S."/>
            <person name="Fujita N."/>
        </authorList>
    </citation>
    <scope>NUCLEOTIDE SEQUENCE [LARGE SCALE GENOMIC DNA]</scope>
    <source>
        <strain evidence="2">NBRC 103574 / TAM6421</strain>
    </source>
</reference>
<dbReference type="PATRIC" id="fig|927704.6.peg.276"/>
<dbReference type="KEGG" id="sri:SELR_02690"/>
<name>I0GMJ0_SELRL</name>
<dbReference type="HOGENOM" id="CLU_1804871_0_0_9"/>
<evidence type="ECO:0000313" key="1">
    <source>
        <dbReference type="EMBL" id="BAL81977.1"/>
    </source>
</evidence>